<keyword evidence="5 6" id="KW-0472">Membrane</keyword>
<proteinExistence type="predicted"/>
<feature type="transmembrane region" description="Helical" evidence="6">
    <location>
        <begin position="81"/>
        <end position="100"/>
    </location>
</feature>
<reference evidence="8" key="1">
    <citation type="submission" date="2020-06" db="EMBL/GenBank/DDBJ databases">
        <title>Unique genomic features of the anaerobic methanotrophic archaea.</title>
        <authorList>
            <person name="Chadwick G.L."/>
            <person name="Skennerton C.T."/>
            <person name="Laso-Perez R."/>
            <person name="Leu A.O."/>
            <person name="Speth D.R."/>
            <person name="Yu H."/>
            <person name="Morgan-Lang C."/>
            <person name="Hatzenpichler R."/>
            <person name="Goudeau D."/>
            <person name="Malmstrom R."/>
            <person name="Brazelton W.J."/>
            <person name="Woyke T."/>
            <person name="Hallam S.J."/>
            <person name="Tyson G.W."/>
            <person name="Wegener G."/>
            <person name="Boetius A."/>
            <person name="Orphan V."/>
        </authorList>
    </citation>
    <scope>NUCLEOTIDE SEQUENCE</scope>
</reference>
<dbReference type="EMBL" id="MT631683">
    <property type="protein sequence ID" value="QNO57224.1"/>
    <property type="molecule type" value="Genomic_DNA"/>
</dbReference>
<keyword evidence="4 6" id="KW-1133">Transmembrane helix</keyword>
<organism evidence="8">
    <name type="scientific">Candidatus Methanophaga sp. ANME-1 ERB7</name>
    <dbReference type="NCBI Taxonomy" id="2759913"/>
    <lineage>
        <taxon>Archaea</taxon>
        <taxon>Methanobacteriati</taxon>
        <taxon>Methanobacteriota</taxon>
        <taxon>Stenosarchaea group</taxon>
        <taxon>Methanomicrobia</taxon>
        <taxon>Candidatus Methanophagales</taxon>
        <taxon>Candidatus Methanophagaceae</taxon>
        <taxon>Candidatus Methanophaga</taxon>
    </lineage>
</organism>
<feature type="transmembrane region" description="Helical" evidence="6">
    <location>
        <begin position="246"/>
        <end position="271"/>
    </location>
</feature>
<name>A0A7G9ZAE0_9EURY</name>
<feature type="transmembrane region" description="Helical" evidence="6">
    <location>
        <begin position="308"/>
        <end position="329"/>
    </location>
</feature>
<feature type="transmembrane region" description="Helical" evidence="6">
    <location>
        <begin position="167"/>
        <end position="189"/>
    </location>
</feature>
<feature type="transmembrane region" description="Helical" evidence="6">
    <location>
        <begin position="341"/>
        <end position="364"/>
    </location>
</feature>
<evidence type="ECO:0000259" key="7">
    <source>
        <dbReference type="Pfam" id="PF00361"/>
    </source>
</evidence>
<feature type="transmembrane region" description="Helical" evidence="6">
    <location>
        <begin position="424"/>
        <end position="447"/>
    </location>
</feature>
<dbReference type="Pfam" id="PF00361">
    <property type="entry name" value="Proton_antipo_M"/>
    <property type="match status" value="1"/>
</dbReference>
<sequence>MLSVEHLPVLVVVISMLSSFTILIAGWRNKKSCCFISFATILIQFIMSLFILHHVTTEGSIIYWLGGWSPPWGIEYVVDGLNAYVLVLLLFLALVCVTYSKRSIEHELPHQIVYFYALFQLLITGLCGIAVTGDIFNMYVFIEITSLSAYALIASRGKIALKASFTYLVLGAIGACFFLLGIGFLYAITGTLNMHDLALILPSYYESRAVQAAFVFFTVGLSIKMALFPLHVWLPDAHSFAPSEISALLSGIIIEISTYAFIRICFSVYTVDFITRYVPIFDFICWLSAIGIIVGSILAIAQYNLKRMLAYSSVSQMGYIMLAVGLSTSTHSPLWGGLNPALMHIVNHALMKGCLFLIAGAFIYKAELWDIADLKGLARKMPYTCFGFTLAAISMIGVPPSVGFVSKVYIIFASLDAASAGHPAYIVFVAVLLFSTLLNLVYFWRVVETLYMKGEDIHSESAKRDELPLSMLIPILILATLCIIVGIFWLIEMPLPVFDQINALFGLGEYATS</sequence>
<evidence type="ECO:0000256" key="2">
    <source>
        <dbReference type="ARBA" id="ARBA00022475"/>
    </source>
</evidence>
<evidence type="ECO:0000256" key="3">
    <source>
        <dbReference type="ARBA" id="ARBA00022692"/>
    </source>
</evidence>
<dbReference type="InterPro" id="IPR001750">
    <property type="entry name" value="ND/Mrp_TM"/>
</dbReference>
<feature type="transmembrane region" description="Helical" evidence="6">
    <location>
        <begin position="385"/>
        <end position="412"/>
    </location>
</feature>
<evidence type="ECO:0000256" key="5">
    <source>
        <dbReference type="ARBA" id="ARBA00023136"/>
    </source>
</evidence>
<feature type="transmembrane region" description="Helical" evidence="6">
    <location>
        <begin position="112"/>
        <end position="132"/>
    </location>
</feature>
<dbReference type="PANTHER" id="PTHR42703:SF1">
    <property type="entry name" value="NA(+)_H(+) ANTIPORTER SUBUNIT D1"/>
    <property type="match status" value="1"/>
</dbReference>
<evidence type="ECO:0000256" key="4">
    <source>
        <dbReference type="ARBA" id="ARBA00022989"/>
    </source>
</evidence>
<dbReference type="AlphaFoldDB" id="A0A7G9ZAE0"/>
<keyword evidence="3 6" id="KW-0812">Transmembrane</keyword>
<feature type="transmembrane region" description="Helical" evidence="6">
    <location>
        <begin position="467"/>
        <end position="491"/>
    </location>
</feature>
<protein>
    <submittedName>
        <fullName evidence="8">NAD(P)H-quinone oxidoreductase subunit 2, chloroplastic</fullName>
    </submittedName>
</protein>
<dbReference type="InterPro" id="IPR050586">
    <property type="entry name" value="CPA3_Na-H_Antiporter_D"/>
</dbReference>
<feature type="transmembrane region" description="Helical" evidence="6">
    <location>
        <begin position="138"/>
        <end position="155"/>
    </location>
</feature>
<evidence type="ECO:0000313" key="8">
    <source>
        <dbReference type="EMBL" id="QNO57224.1"/>
    </source>
</evidence>
<feature type="transmembrane region" description="Helical" evidence="6">
    <location>
        <begin position="34"/>
        <end position="55"/>
    </location>
</feature>
<feature type="transmembrane region" description="Helical" evidence="6">
    <location>
        <begin position="6"/>
        <end position="27"/>
    </location>
</feature>
<evidence type="ECO:0000256" key="1">
    <source>
        <dbReference type="ARBA" id="ARBA00004651"/>
    </source>
</evidence>
<feature type="transmembrane region" description="Helical" evidence="6">
    <location>
        <begin position="209"/>
        <end position="234"/>
    </location>
</feature>
<keyword evidence="2" id="KW-1003">Cell membrane</keyword>
<dbReference type="PRINTS" id="PR01434">
    <property type="entry name" value="NADHDHGNASE5"/>
</dbReference>
<feature type="transmembrane region" description="Helical" evidence="6">
    <location>
        <begin position="277"/>
        <end position="301"/>
    </location>
</feature>
<dbReference type="GO" id="GO:0005886">
    <property type="term" value="C:plasma membrane"/>
    <property type="evidence" value="ECO:0007669"/>
    <property type="project" value="UniProtKB-SubCell"/>
</dbReference>
<gene>
    <name evidence="8" type="primary">ndhB_2</name>
    <name evidence="8" type="ORF">ALKFPMEL_00006</name>
</gene>
<accession>A0A7G9ZAE0</accession>
<comment type="subcellular location">
    <subcellularLocation>
        <location evidence="1">Cell membrane</location>
        <topology evidence="1">Multi-pass membrane protein</topology>
    </subcellularLocation>
</comment>
<feature type="domain" description="NADH:quinone oxidoreductase/Mrp antiporter transmembrane" evidence="7">
    <location>
        <begin position="133"/>
        <end position="419"/>
    </location>
</feature>
<dbReference type="PANTHER" id="PTHR42703">
    <property type="entry name" value="NADH DEHYDROGENASE"/>
    <property type="match status" value="1"/>
</dbReference>
<evidence type="ECO:0000256" key="6">
    <source>
        <dbReference type="SAM" id="Phobius"/>
    </source>
</evidence>